<keyword evidence="5" id="KW-0798">TonB box</keyword>
<gene>
    <name evidence="10" type="ORF">N4264_12570</name>
</gene>
<keyword evidence="3 5" id="KW-0472">Membrane</keyword>
<feature type="domain" description="TonB-dependent receptor-like beta-barrel" evidence="8">
    <location>
        <begin position="361"/>
        <end position="933"/>
    </location>
</feature>
<evidence type="ECO:0000256" key="2">
    <source>
        <dbReference type="ARBA" id="ARBA00022729"/>
    </source>
</evidence>
<dbReference type="Gene3D" id="2.170.130.10">
    <property type="entry name" value="TonB-dependent receptor, plug domain"/>
    <property type="match status" value="1"/>
</dbReference>
<dbReference type="InterPro" id="IPR036942">
    <property type="entry name" value="Beta-barrel_TonB_sf"/>
</dbReference>
<evidence type="ECO:0000313" key="11">
    <source>
        <dbReference type="Proteomes" id="UP001064632"/>
    </source>
</evidence>
<evidence type="ECO:0000256" key="7">
    <source>
        <dbReference type="SAM" id="SignalP"/>
    </source>
</evidence>
<evidence type="ECO:0000256" key="6">
    <source>
        <dbReference type="SAM" id="MobiDB-lite"/>
    </source>
</evidence>
<dbReference type="PROSITE" id="PS00430">
    <property type="entry name" value="TONB_DEPENDENT_REC_1"/>
    <property type="match status" value="1"/>
</dbReference>
<comment type="similarity">
    <text evidence="5">Belongs to the TonB-dependent receptor family.</text>
</comment>
<dbReference type="InterPro" id="IPR010916">
    <property type="entry name" value="TonB_box_CS"/>
</dbReference>
<dbReference type="InterPro" id="IPR037066">
    <property type="entry name" value="Plug_dom_sf"/>
</dbReference>
<dbReference type="InterPro" id="IPR012910">
    <property type="entry name" value="Plug_dom"/>
</dbReference>
<sequence>MSNAAFRRSALASALSIALLAPLGALAQSADAPPDAPAVARKEDEKNSTEKLDTVVVTGSRIKRSEIEGPAPVFVLSGEQLKREGFNTVYDALSTLTEAMGTVESDIAWGQHTVNASPLNLRNMGPGRSLLLINGRRVADYPLPYQGKSNFANYNNIPTAIVDRIEVLASGASAIYGSDAVAGVINVILKRNVSDNEVKVRLGTSTRGGRDMQDISFAGGASADNWSVVYALQYFNRDAMSAGERDFMDSDFDSPLPSRSPQDIGAGILPTVGIRLLRNGVRITPAPGVCEQYGDSFFLQNRRIFNRNTGTIADTGWQCGQVATYRHWTLRNGSEDRSGYFYGNYEFENGVQAWATVGVWDSTGESMTFMPAWGNTWRDQNGDTLSAVKYFTPAEIGGVDAGARTHSDELAWDVSAGLRGALFDDRFDWEFSIGRAEYRVDENFPSLLNAESDAYFFGPQVGTAPDGTPLYQTDPNRIWNPISPSQYKSISTIGRNRAESWTESASFTLNGDLFEGWAGPIGFAGTVEAAKQGYRLSPDPQTLGDNPRYFQTANIDQGSGERNRRALGLEFKVPLTESLVATAAGRYDKYDAVADDAATTYNLGLEWRPITSLLLRGTYATSFRAPDMHFVYADSSEAVADQTDYLACILAGQMGNCTWENGFKAEDVRVARRGSPGLKYENGNSWTYGFVWDITDGLSLSADYWSIHLKDEIDDIGVAEVLADEAFCLTGRTPTGEPRLNPPGADLCRLQLSRITRGPDPDGSGPLLGPIIRVESGPINRAERNVSGVDASLKYRFDTTSYGDFSIGLNYTNLMSLRTRQFPNDPLPETRTFEPRSKLRGSINWQRENWNATFYADRIGSVPSVRYGGCLPFADGYVPSADQDCRDNDSASPTFGQQTSRYYGRVGPAIILSTHVGYRIGDNQKVSLYVSNLLDEVNEEKDPYKRDFAFTADRIFSPVGREISLEYSLKF</sequence>
<dbReference type="PANTHER" id="PTHR47234:SF1">
    <property type="entry name" value="TONB-DEPENDENT RECEPTOR"/>
    <property type="match status" value="1"/>
</dbReference>
<dbReference type="InterPro" id="IPR000531">
    <property type="entry name" value="Beta-barrel_TonB"/>
</dbReference>
<evidence type="ECO:0000313" key="10">
    <source>
        <dbReference type="EMBL" id="UXI70429.1"/>
    </source>
</evidence>
<accession>A0ABY6BK91</accession>
<reference evidence="10" key="1">
    <citation type="submission" date="2022-09" db="EMBL/GenBank/DDBJ databases">
        <title>Tahibacter sp. nov., isolated from a fresh water.</title>
        <authorList>
            <person name="Baek J.H."/>
            <person name="Lee J.K."/>
            <person name="Kim J.M."/>
            <person name="Jeon C.O."/>
        </authorList>
    </citation>
    <scope>NUCLEOTIDE SEQUENCE</scope>
    <source>
        <strain evidence="10">W38</strain>
    </source>
</reference>
<dbReference type="Pfam" id="PF07715">
    <property type="entry name" value="Plug"/>
    <property type="match status" value="1"/>
</dbReference>
<evidence type="ECO:0000256" key="5">
    <source>
        <dbReference type="RuleBase" id="RU003357"/>
    </source>
</evidence>
<protein>
    <submittedName>
        <fullName evidence="10">TonB-dependent receptor</fullName>
    </submittedName>
</protein>
<evidence type="ECO:0000256" key="3">
    <source>
        <dbReference type="ARBA" id="ARBA00023136"/>
    </source>
</evidence>
<dbReference type="EMBL" id="CP104694">
    <property type="protein sequence ID" value="UXI70429.1"/>
    <property type="molecule type" value="Genomic_DNA"/>
</dbReference>
<keyword evidence="10" id="KW-0675">Receptor</keyword>
<name>A0ABY6BK91_9GAMM</name>
<dbReference type="Gene3D" id="2.40.170.20">
    <property type="entry name" value="TonB-dependent receptor, beta-barrel domain"/>
    <property type="match status" value="1"/>
</dbReference>
<dbReference type="Proteomes" id="UP001064632">
    <property type="component" value="Chromosome"/>
</dbReference>
<organism evidence="10 11">
    <name type="scientific">Tahibacter amnicola</name>
    <dbReference type="NCBI Taxonomy" id="2976241"/>
    <lineage>
        <taxon>Bacteria</taxon>
        <taxon>Pseudomonadati</taxon>
        <taxon>Pseudomonadota</taxon>
        <taxon>Gammaproteobacteria</taxon>
        <taxon>Lysobacterales</taxon>
        <taxon>Rhodanobacteraceae</taxon>
        <taxon>Tahibacter</taxon>
    </lineage>
</organism>
<dbReference type="Pfam" id="PF00593">
    <property type="entry name" value="TonB_dep_Rec_b-barrel"/>
    <property type="match status" value="1"/>
</dbReference>
<feature type="signal peptide" evidence="7">
    <location>
        <begin position="1"/>
        <end position="27"/>
    </location>
</feature>
<feature type="domain" description="TonB-dependent receptor plug" evidence="9">
    <location>
        <begin position="68"/>
        <end position="184"/>
    </location>
</feature>
<keyword evidence="4" id="KW-0998">Cell outer membrane</keyword>
<feature type="chain" id="PRO_5045268202" evidence="7">
    <location>
        <begin position="28"/>
        <end position="971"/>
    </location>
</feature>
<keyword evidence="11" id="KW-1185">Reference proteome</keyword>
<dbReference type="PANTHER" id="PTHR47234">
    <property type="match status" value="1"/>
</dbReference>
<feature type="compositionally biased region" description="Basic and acidic residues" evidence="6">
    <location>
        <begin position="40"/>
        <end position="50"/>
    </location>
</feature>
<evidence type="ECO:0000256" key="1">
    <source>
        <dbReference type="ARBA" id="ARBA00004442"/>
    </source>
</evidence>
<dbReference type="SUPFAM" id="SSF56935">
    <property type="entry name" value="Porins"/>
    <property type="match status" value="1"/>
</dbReference>
<feature type="region of interest" description="Disordered" evidence="6">
    <location>
        <begin position="28"/>
        <end position="50"/>
    </location>
</feature>
<evidence type="ECO:0000259" key="9">
    <source>
        <dbReference type="Pfam" id="PF07715"/>
    </source>
</evidence>
<feature type="compositionally biased region" description="Low complexity" evidence="6">
    <location>
        <begin position="28"/>
        <end position="39"/>
    </location>
</feature>
<proteinExistence type="inferred from homology"/>
<dbReference type="RefSeq" id="WP_261697379.1">
    <property type="nucleotide sequence ID" value="NZ_CP104694.1"/>
</dbReference>
<evidence type="ECO:0000259" key="8">
    <source>
        <dbReference type="Pfam" id="PF00593"/>
    </source>
</evidence>
<keyword evidence="2 7" id="KW-0732">Signal</keyword>
<comment type="subcellular location">
    <subcellularLocation>
        <location evidence="1 5">Cell outer membrane</location>
    </subcellularLocation>
</comment>
<evidence type="ECO:0000256" key="4">
    <source>
        <dbReference type="ARBA" id="ARBA00023237"/>
    </source>
</evidence>